<name>A0A835N084_9ROSI</name>
<evidence type="ECO:0000313" key="15">
    <source>
        <dbReference type="Proteomes" id="UP000657918"/>
    </source>
</evidence>
<feature type="compositionally biased region" description="Basic and acidic residues" evidence="10">
    <location>
        <begin position="895"/>
        <end position="906"/>
    </location>
</feature>
<dbReference type="SUPFAM" id="SSF54928">
    <property type="entry name" value="RNA-binding domain, RBD"/>
    <property type="match status" value="3"/>
</dbReference>
<dbReference type="InterPro" id="IPR019786">
    <property type="entry name" value="Zinc_finger_PHD-type_CS"/>
</dbReference>
<sequence length="1252" mass="140186">MGKKKKMNESGSAPEHSSNTLFVSNLPYSFTNSQLEETFSDVGPIRRCFMVAQKGSAEHRGFGFVQFALKDDANRAIEVKNGSSVGGRKIAIKQAMHRASLQQRRAKAAQVQDDATKAMDENGGVASKPEKHVLNVPESGKPREPRKSAKLVTDLTDKENCSEKQRIARTVIFGGLLNDAMAENVHQRAKETGNVCSVTYPLPKEELKKHGLEQDGCRSGASAVLFTSVKEARSSVAMLHQKEINGGIVWARQLGGEGSKAQKWKLIIRNLPFQAKPNEIKGVFETAGFVWDVFVPRNAETGLSKGFAFVKFTCKQDAENAIQKFNGQKFGKRPIAVDWAVPKKIYSSGANVSAASEDGHQNEKDSSSEDSDYDDDDDDDTNVIGKKQQHDGVVVTSPDSDLSEKEDMPTEVDFEQEADIARKVLRNLITSSSKDSASSDMDDGGLPKVVEESNTAETFDVPSKPSNISGSPLSSGKSNPSNIKHIDGEDDLQRTVFISNLPFDVESGEVKQRFSAFGEVLSFVPVLHQVTKRPRGTGFLKFKTTDGATAAVSAANVASGLGIFLKGRQLTVLKALDKKSAHDKEKEKNNIEDQDHRNLYLAKEGLILEGTPAAEGVSISDMAKRNRLQEDKMTKLKSPNFHVSRTRLVVYNLPKSMTEKQLKKLFIDAVTSRATKQNPVIRQLKFLKNIKKGKVVTKDHSRGVAFVEFTEHQHALVALRVLNNNPETFGPEYRPIVSFALDNVQTLKLRTARLRVQQQETHKDFQDTQGNEEARTPNAVTGQKEMSRKRKSRVENRAVKDSESNKMDEVKNKDSYRTSLEEGIAKKQKSNPGAEDMQTSAKDKRESRKQKAKGSQHKRKDEGSKSDGRNSENSEKIIKPFKEADLGLTKRKRPNQTEESKGGKSTEKRKRPKKNKDPVGQDVADKLDMLIEQYKSKFSKQATDKPEADWNQVSLVVARKQPPLTWYKVIITAKRIGRSVSLFTLILDNVSNSKWALRPTSMHRKEMTPRPRTWLLWKRPRYGSMVIALEDIVPFIPPDEAIWLISGRQGADWAVANHLENAGDCVLLRPSDPSTPSYVAKIERIESDGRGANARVHVRWYYRPEESIGGRRQFHGSKEVFLSDHYDTQSADTIEGKCTVHSFKSYTKLDAVGNDDFFCRFEYNSTTGAFDPDRVAVYCKCEMPYNPDDLMVQCESCSDWFHPACIEMSAEEAKRLDHFFCENCSSESQKKLQNPHNTRQSDAKVETKRRRR</sequence>
<dbReference type="Pfam" id="PF01426">
    <property type="entry name" value="BAH"/>
    <property type="match status" value="1"/>
</dbReference>
<feature type="domain" description="RRM" evidence="12">
    <location>
        <begin position="494"/>
        <end position="577"/>
    </location>
</feature>
<dbReference type="InterPro" id="IPR000504">
    <property type="entry name" value="RRM_dom"/>
</dbReference>
<evidence type="ECO:0000256" key="8">
    <source>
        <dbReference type="PROSITE-ProRule" id="PRU00146"/>
    </source>
</evidence>
<feature type="domain" description="RRM" evidence="12">
    <location>
        <begin position="264"/>
        <end position="342"/>
    </location>
</feature>
<keyword evidence="2" id="KW-0479">Metal-binding</keyword>
<feature type="domain" description="PHD-type" evidence="11">
    <location>
        <begin position="1176"/>
        <end position="1227"/>
    </location>
</feature>
<evidence type="ECO:0000256" key="6">
    <source>
        <dbReference type="ARBA" id="ARBA00022884"/>
    </source>
</evidence>
<keyword evidence="6 9" id="KW-0694">RNA-binding</keyword>
<comment type="subcellular location">
    <subcellularLocation>
        <location evidence="1">Nucleus</location>
    </subcellularLocation>
</comment>
<evidence type="ECO:0000259" key="13">
    <source>
        <dbReference type="PROSITE" id="PS51038"/>
    </source>
</evidence>
<reference evidence="14 15" key="1">
    <citation type="submission" date="2020-10" db="EMBL/GenBank/DDBJ databases">
        <title>Plant Genome Project.</title>
        <authorList>
            <person name="Zhang R.-G."/>
        </authorList>
    </citation>
    <scope>NUCLEOTIDE SEQUENCE [LARGE SCALE GENOMIC DNA]</scope>
    <source>
        <strain evidence="14">FAFU-HL-1</strain>
        <tissue evidence="14">Leaf</tissue>
    </source>
</reference>
<dbReference type="PANTHER" id="PTHR48039">
    <property type="entry name" value="RNA-BINDING MOTIF PROTEIN 14B"/>
    <property type="match status" value="1"/>
</dbReference>
<keyword evidence="15" id="KW-1185">Reference proteome</keyword>
<organism evidence="14 15">
    <name type="scientific">Salix dunnii</name>
    <dbReference type="NCBI Taxonomy" id="1413687"/>
    <lineage>
        <taxon>Eukaryota</taxon>
        <taxon>Viridiplantae</taxon>
        <taxon>Streptophyta</taxon>
        <taxon>Embryophyta</taxon>
        <taxon>Tracheophyta</taxon>
        <taxon>Spermatophyta</taxon>
        <taxon>Magnoliopsida</taxon>
        <taxon>eudicotyledons</taxon>
        <taxon>Gunneridae</taxon>
        <taxon>Pentapetalae</taxon>
        <taxon>rosids</taxon>
        <taxon>fabids</taxon>
        <taxon>Malpighiales</taxon>
        <taxon>Salicaceae</taxon>
        <taxon>Saliceae</taxon>
        <taxon>Salix</taxon>
    </lineage>
</organism>
<evidence type="ECO:0000313" key="14">
    <source>
        <dbReference type="EMBL" id="KAF9676058.1"/>
    </source>
</evidence>
<protein>
    <submittedName>
        <fullName evidence="14">Uncharacterized protein</fullName>
    </submittedName>
</protein>
<dbReference type="InterPro" id="IPR019787">
    <property type="entry name" value="Znf_PHD-finger"/>
</dbReference>
<feature type="region of interest" description="Disordered" evidence="10">
    <location>
        <begin position="455"/>
        <end position="486"/>
    </location>
</feature>
<dbReference type="InterPro" id="IPR043151">
    <property type="entry name" value="BAH_sf"/>
</dbReference>
<dbReference type="SUPFAM" id="SSF57903">
    <property type="entry name" value="FYVE/PHD zinc finger"/>
    <property type="match status" value="1"/>
</dbReference>
<feature type="compositionally biased region" description="Basic and acidic residues" evidence="10">
    <location>
        <begin position="793"/>
        <end position="825"/>
    </location>
</feature>
<dbReference type="InterPro" id="IPR001025">
    <property type="entry name" value="BAH_dom"/>
</dbReference>
<feature type="domain" description="BAH" evidence="13">
    <location>
        <begin position="1058"/>
        <end position="1174"/>
    </location>
</feature>
<dbReference type="FunFam" id="3.30.70.330:FF:000182">
    <property type="entry name" value="RNA-binding motif protein 28"/>
    <property type="match status" value="1"/>
</dbReference>
<dbReference type="CDD" id="cd12413">
    <property type="entry name" value="RRM1_RBM28_like"/>
    <property type="match status" value="1"/>
</dbReference>
<feature type="compositionally biased region" description="Basic residues" evidence="10">
    <location>
        <begin position="847"/>
        <end position="858"/>
    </location>
</feature>
<feature type="domain" description="RRM" evidence="12">
    <location>
        <begin position="19"/>
        <end position="97"/>
    </location>
</feature>
<gene>
    <name evidence="14" type="ORF">SADUNF_Sadunf09G0099000</name>
</gene>
<evidence type="ECO:0000256" key="5">
    <source>
        <dbReference type="ARBA" id="ARBA00022833"/>
    </source>
</evidence>
<dbReference type="Pfam" id="PF00076">
    <property type="entry name" value="RRM_1"/>
    <property type="match status" value="3"/>
</dbReference>
<evidence type="ECO:0000256" key="3">
    <source>
        <dbReference type="ARBA" id="ARBA00022737"/>
    </source>
</evidence>
<feature type="compositionally biased region" description="Basic and acidic residues" evidence="10">
    <location>
        <begin position="859"/>
        <end position="885"/>
    </location>
</feature>
<dbReference type="CDD" id="cd12414">
    <property type="entry name" value="RRM2_RBM28_like"/>
    <property type="match status" value="1"/>
</dbReference>
<evidence type="ECO:0000256" key="9">
    <source>
        <dbReference type="PROSITE-ProRule" id="PRU00176"/>
    </source>
</evidence>
<feature type="region of interest" description="Disordered" evidence="10">
    <location>
        <begin position="759"/>
        <end position="924"/>
    </location>
</feature>
<dbReference type="GO" id="GO:0003729">
    <property type="term" value="F:mRNA binding"/>
    <property type="evidence" value="ECO:0007669"/>
    <property type="project" value="TreeGrafter"/>
</dbReference>
<evidence type="ECO:0000259" key="12">
    <source>
        <dbReference type="PROSITE" id="PS50102"/>
    </source>
</evidence>
<evidence type="ECO:0000256" key="4">
    <source>
        <dbReference type="ARBA" id="ARBA00022771"/>
    </source>
</evidence>
<feature type="compositionally biased region" description="Basic and acidic residues" evidence="10">
    <location>
        <begin position="915"/>
        <end position="924"/>
    </location>
</feature>
<dbReference type="EMBL" id="JADGMS010000009">
    <property type="protein sequence ID" value="KAF9676058.1"/>
    <property type="molecule type" value="Genomic_DNA"/>
</dbReference>
<feature type="domain" description="RRM" evidence="12">
    <location>
        <begin position="646"/>
        <end position="761"/>
    </location>
</feature>
<dbReference type="Proteomes" id="UP000657918">
    <property type="component" value="Unassembled WGS sequence"/>
</dbReference>
<dbReference type="InterPro" id="IPR001965">
    <property type="entry name" value="Znf_PHD"/>
</dbReference>
<dbReference type="AlphaFoldDB" id="A0A835N084"/>
<dbReference type="SMART" id="SM00249">
    <property type="entry name" value="PHD"/>
    <property type="match status" value="1"/>
</dbReference>
<dbReference type="Pfam" id="PF00628">
    <property type="entry name" value="PHD"/>
    <property type="match status" value="1"/>
</dbReference>
<feature type="region of interest" description="Disordered" evidence="10">
    <location>
        <begin position="350"/>
        <end position="416"/>
    </location>
</feature>
<dbReference type="GO" id="GO:0005634">
    <property type="term" value="C:nucleus"/>
    <property type="evidence" value="ECO:0007669"/>
    <property type="project" value="UniProtKB-SubCell"/>
</dbReference>
<feature type="compositionally biased region" description="Polar residues" evidence="10">
    <location>
        <begin position="1228"/>
        <end position="1238"/>
    </location>
</feature>
<evidence type="ECO:0000256" key="10">
    <source>
        <dbReference type="SAM" id="MobiDB-lite"/>
    </source>
</evidence>
<feature type="compositionally biased region" description="Acidic residues" evidence="10">
    <location>
        <begin position="368"/>
        <end position="381"/>
    </location>
</feature>
<comment type="caution">
    <text evidence="14">The sequence shown here is derived from an EMBL/GenBank/DDBJ whole genome shotgun (WGS) entry which is preliminary data.</text>
</comment>
<feature type="region of interest" description="Disordered" evidence="10">
    <location>
        <begin position="1228"/>
        <end position="1252"/>
    </location>
</feature>
<dbReference type="InterPro" id="IPR012677">
    <property type="entry name" value="Nucleotide-bd_a/b_plait_sf"/>
</dbReference>
<dbReference type="SMART" id="SM00360">
    <property type="entry name" value="RRM"/>
    <property type="match status" value="4"/>
</dbReference>
<accession>A0A835N084</accession>
<evidence type="ECO:0000256" key="7">
    <source>
        <dbReference type="ARBA" id="ARBA00023242"/>
    </source>
</evidence>
<dbReference type="SMART" id="SM00439">
    <property type="entry name" value="BAH"/>
    <property type="match status" value="1"/>
</dbReference>
<dbReference type="Gene3D" id="3.30.40.10">
    <property type="entry name" value="Zinc/RING finger domain, C3HC4 (zinc finger)"/>
    <property type="match status" value="1"/>
</dbReference>
<dbReference type="CDD" id="cd12416">
    <property type="entry name" value="RRM4_RBM28_like"/>
    <property type="match status" value="1"/>
</dbReference>
<keyword evidence="4 8" id="KW-0863">Zinc-finger</keyword>
<keyword evidence="7" id="KW-0539">Nucleus</keyword>
<keyword evidence="5" id="KW-0862">Zinc</keyword>
<proteinExistence type="predicted"/>
<dbReference type="PROSITE" id="PS01359">
    <property type="entry name" value="ZF_PHD_1"/>
    <property type="match status" value="1"/>
</dbReference>
<feature type="region of interest" description="Disordered" evidence="10">
    <location>
        <begin position="113"/>
        <end position="149"/>
    </location>
</feature>
<dbReference type="InterPro" id="IPR011011">
    <property type="entry name" value="Znf_FYVE_PHD"/>
</dbReference>
<dbReference type="Gene3D" id="2.30.30.490">
    <property type="match status" value="1"/>
</dbReference>
<dbReference type="PANTHER" id="PTHR48039:SF5">
    <property type="entry name" value="RNA-BINDING PROTEIN 28"/>
    <property type="match status" value="1"/>
</dbReference>
<dbReference type="InterPro" id="IPR035979">
    <property type="entry name" value="RBD_domain_sf"/>
</dbReference>
<dbReference type="InterPro" id="IPR013083">
    <property type="entry name" value="Znf_RING/FYVE/PHD"/>
</dbReference>
<dbReference type="PROSITE" id="PS50016">
    <property type="entry name" value="ZF_PHD_2"/>
    <property type="match status" value="1"/>
</dbReference>
<dbReference type="PROSITE" id="PS51038">
    <property type="entry name" value="BAH"/>
    <property type="match status" value="1"/>
</dbReference>
<evidence type="ECO:0000259" key="11">
    <source>
        <dbReference type="PROSITE" id="PS50016"/>
    </source>
</evidence>
<feature type="compositionally biased region" description="Basic and acidic residues" evidence="10">
    <location>
        <begin position="357"/>
        <end position="367"/>
    </location>
</feature>
<keyword evidence="3" id="KW-0677">Repeat</keyword>
<dbReference type="GO" id="GO:0008270">
    <property type="term" value="F:zinc ion binding"/>
    <property type="evidence" value="ECO:0007669"/>
    <property type="project" value="UniProtKB-KW"/>
</dbReference>
<dbReference type="InterPro" id="IPR051945">
    <property type="entry name" value="RRM_MRD1_RNA_proc_ribogen"/>
</dbReference>
<dbReference type="GO" id="GO:0003682">
    <property type="term" value="F:chromatin binding"/>
    <property type="evidence" value="ECO:0007669"/>
    <property type="project" value="InterPro"/>
</dbReference>
<dbReference type="OrthoDB" id="439808at2759"/>
<evidence type="ECO:0000256" key="2">
    <source>
        <dbReference type="ARBA" id="ARBA00022723"/>
    </source>
</evidence>
<dbReference type="PROSITE" id="PS50102">
    <property type="entry name" value="RRM"/>
    <property type="match status" value="4"/>
</dbReference>
<evidence type="ECO:0000256" key="1">
    <source>
        <dbReference type="ARBA" id="ARBA00004123"/>
    </source>
</evidence>
<feature type="compositionally biased region" description="Polar residues" evidence="10">
    <location>
        <begin position="464"/>
        <end position="482"/>
    </location>
</feature>
<dbReference type="Gene3D" id="3.30.70.330">
    <property type="match status" value="4"/>
</dbReference>